<name>A0AAW6SW17_9BACI</name>
<accession>A0AAW6SW17</accession>
<sequence length="85" mass="9592">MLKVNLVSFDDLTEEEQQLQPNNGWGKEYANYIRITDGAETVMILSDAFEPEDGTFTRDLCYVVDAINEAYKIGLRDGKKLKGVS</sequence>
<comment type="caution">
    <text evidence="1">The sequence shown here is derived from an EMBL/GenBank/DDBJ whole genome shotgun (WGS) entry which is preliminary data.</text>
</comment>
<dbReference type="Proteomes" id="UP001159179">
    <property type="component" value="Unassembled WGS sequence"/>
</dbReference>
<dbReference type="RefSeq" id="WP_280616693.1">
    <property type="nucleotide sequence ID" value="NZ_JAROYP010000005.1"/>
</dbReference>
<reference evidence="1" key="1">
    <citation type="submission" date="2023-03" db="EMBL/GenBank/DDBJ databases">
        <title>Bacterial isolates from washroom surfaces on a university campus.</title>
        <authorList>
            <person name="Holman D.B."/>
            <person name="Gzyl K.E."/>
            <person name="Taheri A.E."/>
        </authorList>
    </citation>
    <scope>NUCLEOTIDE SEQUENCE</scope>
    <source>
        <strain evidence="1">RD03</strain>
    </source>
</reference>
<dbReference type="AlphaFoldDB" id="A0AAW6SW17"/>
<evidence type="ECO:0000313" key="1">
    <source>
        <dbReference type="EMBL" id="MDH5161483.1"/>
    </source>
</evidence>
<gene>
    <name evidence="1" type="ORF">P5X88_11070</name>
</gene>
<dbReference type="EMBL" id="JAROYP010000005">
    <property type="protein sequence ID" value="MDH5161483.1"/>
    <property type="molecule type" value="Genomic_DNA"/>
</dbReference>
<protein>
    <submittedName>
        <fullName evidence="1">Uncharacterized protein</fullName>
    </submittedName>
</protein>
<evidence type="ECO:0000313" key="2">
    <source>
        <dbReference type="Proteomes" id="UP001159179"/>
    </source>
</evidence>
<proteinExistence type="predicted"/>
<organism evidence="1 2">
    <name type="scientific">Heyndrickxia oleronia</name>
    <dbReference type="NCBI Taxonomy" id="38875"/>
    <lineage>
        <taxon>Bacteria</taxon>
        <taxon>Bacillati</taxon>
        <taxon>Bacillota</taxon>
        <taxon>Bacilli</taxon>
        <taxon>Bacillales</taxon>
        <taxon>Bacillaceae</taxon>
        <taxon>Heyndrickxia</taxon>
    </lineage>
</organism>